<evidence type="ECO:0000313" key="1">
    <source>
        <dbReference type="EMBL" id="XRI72437.1"/>
    </source>
</evidence>
<protein>
    <submittedName>
        <fullName evidence="1">Uncharacterized protein</fullName>
    </submittedName>
</protein>
<organism evidence="1 2">
    <name type="scientific">Acidithiobacillus montserratensis</name>
    <dbReference type="NCBI Taxonomy" id="2729135"/>
    <lineage>
        <taxon>Bacteria</taxon>
        <taxon>Pseudomonadati</taxon>
        <taxon>Pseudomonadota</taxon>
        <taxon>Acidithiobacillia</taxon>
        <taxon>Acidithiobacillales</taxon>
        <taxon>Acidithiobacillaceae</taxon>
        <taxon>Acidithiobacillus</taxon>
    </lineage>
</organism>
<reference evidence="1 2" key="1">
    <citation type="journal article" date="2021" name="ISME J.">
        <title>Genomic evolution of the class Acidithiobacillia: deep-branching Proteobacteria living in extreme acidic conditions.</title>
        <authorList>
            <person name="Moya-Beltran A."/>
            <person name="Beard S."/>
            <person name="Rojas-Villalobos C."/>
            <person name="Issotta F."/>
            <person name="Gallardo Y."/>
            <person name="Ulloa R."/>
            <person name="Giaveno A."/>
            <person name="Degli Esposti M."/>
            <person name="Johnson D.B."/>
            <person name="Quatrini R."/>
        </authorList>
    </citation>
    <scope>NUCLEOTIDE SEQUENCE [LARGE SCALE GENOMIC DNA]</scope>
    <source>
        <strain evidence="1 2">GG1-14</strain>
    </source>
</reference>
<proteinExistence type="predicted"/>
<sequence length="174" mass="19792">MFINDWLRRDPQLHSLRDDFGAAHTPVFYSTLADNAGALQEPITGAIFLSPALAEQPLEWRRALLARELGRARVPKRSQRWRLGMAAFLLCVILDIVLMQVPLALMPRLLDAGIATACFWLAIWQFRGLYAKNTIQTTDQFASAWARERVPDYDDLIAKATARLSILRYLKPAR</sequence>
<name>A0ACD5HBV2_9PROT</name>
<keyword evidence="2" id="KW-1185">Reference proteome</keyword>
<dbReference type="Proteomes" id="UP001195965">
    <property type="component" value="Chromosome"/>
</dbReference>
<accession>A0ACD5HBV2</accession>
<evidence type="ECO:0000313" key="2">
    <source>
        <dbReference type="Proteomes" id="UP001195965"/>
    </source>
</evidence>
<gene>
    <name evidence="1" type="ORF">HHS34_008240</name>
</gene>
<dbReference type="EMBL" id="CP127526">
    <property type="protein sequence ID" value="XRI72437.1"/>
    <property type="molecule type" value="Genomic_DNA"/>
</dbReference>